<dbReference type="InterPro" id="IPR004101">
    <property type="entry name" value="Mur_ligase_C"/>
</dbReference>
<keyword evidence="11 19" id="KW-0067">ATP-binding</keyword>
<evidence type="ECO:0000256" key="16">
    <source>
        <dbReference type="ARBA" id="ARBA00030398"/>
    </source>
</evidence>
<dbReference type="Gene3D" id="3.40.1190.10">
    <property type="entry name" value="Mur-like, catalytic domain"/>
    <property type="match status" value="1"/>
</dbReference>
<evidence type="ECO:0000256" key="14">
    <source>
        <dbReference type="ARBA" id="ARBA00023306"/>
    </source>
</evidence>
<dbReference type="RefSeq" id="WP_408126611.1">
    <property type="nucleotide sequence ID" value="NZ_JBFNFH010000009.1"/>
</dbReference>
<evidence type="ECO:0000256" key="12">
    <source>
        <dbReference type="ARBA" id="ARBA00022960"/>
    </source>
</evidence>
<evidence type="ECO:0000256" key="1">
    <source>
        <dbReference type="ARBA" id="ARBA00002734"/>
    </source>
</evidence>
<keyword evidence="13 19" id="KW-0573">Peptidoglycan synthesis</keyword>
<protein>
    <recommendedName>
        <fullName evidence="6 19">UDP-N-acetylmuramoylalanine--D-glutamate ligase</fullName>
        <ecNumber evidence="5 19">6.3.2.9</ecNumber>
    </recommendedName>
    <alternativeName>
        <fullName evidence="17 19">D-glutamic acid-adding enzyme</fullName>
    </alternativeName>
    <alternativeName>
        <fullName evidence="16 19">UDP-N-acetylmuramoyl-L-alanyl-D-glutamate synthetase</fullName>
    </alternativeName>
</protein>
<evidence type="ECO:0000256" key="10">
    <source>
        <dbReference type="ARBA" id="ARBA00022741"/>
    </source>
</evidence>
<dbReference type="Pfam" id="PF02875">
    <property type="entry name" value="Mur_ligase_C"/>
    <property type="match status" value="1"/>
</dbReference>
<comment type="pathway">
    <text evidence="3 19 20">Cell wall biogenesis; peptidoglycan biosynthesis.</text>
</comment>
<dbReference type="Proteomes" id="UP001629536">
    <property type="component" value="Unassembled WGS sequence"/>
</dbReference>
<dbReference type="SUPFAM" id="SSF53623">
    <property type="entry name" value="MurD-like peptide ligases, catalytic domain"/>
    <property type="match status" value="1"/>
</dbReference>
<evidence type="ECO:0000256" key="17">
    <source>
        <dbReference type="ARBA" id="ARBA00032324"/>
    </source>
</evidence>
<evidence type="ECO:0000256" key="6">
    <source>
        <dbReference type="ARBA" id="ARBA00015655"/>
    </source>
</evidence>
<evidence type="ECO:0000313" key="23">
    <source>
        <dbReference type="EMBL" id="MFM1525004.1"/>
    </source>
</evidence>
<evidence type="ECO:0000256" key="7">
    <source>
        <dbReference type="ARBA" id="ARBA00022490"/>
    </source>
</evidence>
<evidence type="ECO:0000256" key="13">
    <source>
        <dbReference type="ARBA" id="ARBA00022984"/>
    </source>
</evidence>
<dbReference type="NCBIfam" id="TIGR01087">
    <property type="entry name" value="murD"/>
    <property type="match status" value="1"/>
</dbReference>
<keyword evidence="9 19" id="KW-0132">Cell division</keyword>
<feature type="domain" description="Mur ligase C-terminal" evidence="21">
    <location>
        <begin position="305"/>
        <end position="417"/>
    </location>
</feature>
<feature type="domain" description="Mur ligase central" evidence="22">
    <location>
        <begin position="113"/>
        <end position="282"/>
    </location>
</feature>
<evidence type="ECO:0000256" key="4">
    <source>
        <dbReference type="ARBA" id="ARBA00010416"/>
    </source>
</evidence>
<dbReference type="InterPro" id="IPR005762">
    <property type="entry name" value="MurD"/>
</dbReference>
<dbReference type="Pfam" id="PF08245">
    <property type="entry name" value="Mur_ligase_M"/>
    <property type="match status" value="1"/>
</dbReference>
<keyword evidence="24" id="KW-1185">Reference proteome</keyword>
<keyword evidence="15 19" id="KW-0961">Cell wall biogenesis/degradation</keyword>
<dbReference type="Gene3D" id="3.90.190.20">
    <property type="entry name" value="Mur ligase, C-terminal domain"/>
    <property type="match status" value="1"/>
</dbReference>
<evidence type="ECO:0000256" key="15">
    <source>
        <dbReference type="ARBA" id="ARBA00023316"/>
    </source>
</evidence>
<comment type="function">
    <text evidence="1 19 20">Cell wall formation. Catalyzes the addition of glutamate to the nucleotide precursor UDP-N-acetylmuramoyl-L-alanine (UMA).</text>
</comment>
<dbReference type="PANTHER" id="PTHR43692">
    <property type="entry name" value="UDP-N-ACETYLMURAMOYLALANINE--D-GLUTAMATE LIGASE"/>
    <property type="match status" value="1"/>
</dbReference>
<dbReference type="EMBL" id="JBFNFH010000009">
    <property type="protein sequence ID" value="MFM1525004.1"/>
    <property type="molecule type" value="Genomic_DNA"/>
</dbReference>
<feature type="binding site" evidence="19">
    <location>
        <begin position="115"/>
        <end position="121"/>
    </location>
    <ligand>
        <name>ATP</name>
        <dbReference type="ChEBI" id="CHEBI:30616"/>
    </ligand>
</feature>
<sequence>MNIKEKKVIVFGLGVTGKSSIKALSKLGAKVFIYDDRKYEDYKDVLSDLEEYNYEIIKNVNDVDWNSISFILKSPGIRLDNEFIKLALEKKVKVFSDIEVAFKIWGGDNFIAVTGTNGKTTTTSMISHILNECGIKSKVVGNIGVGILWEILENGLDYKYVLELSSFQLSSIEEFRAKVSIITNISEDHTDWHGTFENYRDAKYSIFRNSLEDDIVILNKDDKYLQNLNINSKKVLYFSLKDECDAYLNNEKIKVIDKEFNKNKIHLIGKHNIANTLASILAILNLKLEFNDVVNAISTFKAIEHRIEFVSEIDGVCYYNDSKGTNTDSTKVALDGFKQNVILIGGGYDKHVEFDVLFDGSTNIKLLILYGATKIKMKEAAEKYNIKNIIIVSDLAEAVEFAHKNAINGDTVLFSPANASWDMYSSYEERGRHFKNLVLKYDNK</sequence>
<gene>
    <name evidence="19 23" type="primary">murD</name>
    <name evidence="23" type="ORF">ABGF40_04885</name>
</gene>
<comment type="catalytic activity">
    <reaction evidence="18 19 20">
        <text>UDP-N-acetyl-alpha-D-muramoyl-L-alanine + D-glutamate + ATP = UDP-N-acetyl-alpha-D-muramoyl-L-alanyl-D-glutamate + ADP + phosphate + H(+)</text>
        <dbReference type="Rhea" id="RHEA:16429"/>
        <dbReference type="ChEBI" id="CHEBI:15378"/>
        <dbReference type="ChEBI" id="CHEBI:29986"/>
        <dbReference type="ChEBI" id="CHEBI:30616"/>
        <dbReference type="ChEBI" id="CHEBI:43474"/>
        <dbReference type="ChEBI" id="CHEBI:83898"/>
        <dbReference type="ChEBI" id="CHEBI:83900"/>
        <dbReference type="ChEBI" id="CHEBI:456216"/>
        <dbReference type="EC" id="6.3.2.9"/>
    </reaction>
</comment>
<dbReference type="SUPFAM" id="SSF53244">
    <property type="entry name" value="MurD-like peptide ligases, peptide-binding domain"/>
    <property type="match status" value="1"/>
</dbReference>
<dbReference type="Pfam" id="PF21799">
    <property type="entry name" value="MurD-like_N"/>
    <property type="match status" value="1"/>
</dbReference>
<keyword evidence="14 19" id="KW-0131">Cell cycle</keyword>
<dbReference type="HAMAP" id="MF_00639">
    <property type="entry name" value="MurD"/>
    <property type="match status" value="1"/>
</dbReference>
<evidence type="ECO:0000256" key="11">
    <source>
        <dbReference type="ARBA" id="ARBA00022840"/>
    </source>
</evidence>
<comment type="caution">
    <text evidence="23">The sequence shown here is derived from an EMBL/GenBank/DDBJ whole genome shotgun (WGS) entry which is preliminary data.</text>
</comment>
<comment type="subcellular location">
    <subcellularLocation>
        <location evidence="2 19 20">Cytoplasm</location>
    </subcellularLocation>
</comment>
<evidence type="ECO:0000256" key="5">
    <source>
        <dbReference type="ARBA" id="ARBA00012212"/>
    </source>
</evidence>
<evidence type="ECO:0000256" key="19">
    <source>
        <dbReference type="HAMAP-Rule" id="MF_00639"/>
    </source>
</evidence>
<keyword evidence="7 19" id="KW-0963">Cytoplasm</keyword>
<evidence type="ECO:0000256" key="3">
    <source>
        <dbReference type="ARBA" id="ARBA00004752"/>
    </source>
</evidence>
<evidence type="ECO:0000256" key="9">
    <source>
        <dbReference type="ARBA" id="ARBA00022618"/>
    </source>
</evidence>
<dbReference type="PROSITE" id="PS01011">
    <property type="entry name" value="FOLYLPOLYGLU_SYNT_1"/>
    <property type="match status" value="1"/>
</dbReference>
<dbReference type="Gene3D" id="3.40.50.720">
    <property type="entry name" value="NAD(P)-binding Rossmann-like Domain"/>
    <property type="match status" value="1"/>
</dbReference>
<comment type="similarity">
    <text evidence="4 19">Belongs to the MurCDEF family.</text>
</comment>
<evidence type="ECO:0000259" key="21">
    <source>
        <dbReference type="Pfam" id="PF02875"/>
    </source>
</evidence>
<reference evidence="23 24" key="1">
    <citation type="journal article" date="2024" name="Front. Microbiol.">
        <title>Pangenomic and biochemical analyses of Helcococcus ovis reveal widespread tetracycline resistance and a novel bacterial species, Helcococcus bovis.</title>
        <authorList>
            <person name="Cunha F."/>
            <person name="Zhai Y."/>
            <person name="Casaro S."/>
            <person name="Jones K.L."/>
            <person name="Hernandez M."/>
            <person name="Bisinotto R.S."/>
            <person name="Kariyawasam S."/>
            <person name="Brown M.B."/>
            <person name="Phillips A."/>
            <person name="Jeong K.C."/>
            <person name="Galvao K.N."/>
        </authorList>
    </citation>
    <scope>NUCLEOTIDE SEQUENCE [LARGE SCALE GENOMIC DNA]</scope>
    <source>
        <strain evidence="23 24">KG197</strain>
    </source>
</reference>
<keyword evidence="12 19" id="KW-0133">Cell shape</keyword>
<organism evidence="23 24">
    <name type="scientific">Helcococcus bovis</name>
    <dbReference type="NCBI Taxonomy" id="3153252"/>
    <lineage>
        <taxon>Bacteria</taxon>
        <taxon>Bacillati</taxon>
        <taxon>Bacillota</taxon>
        <taxon>Tissierellia</taxon>
        <taxon>Tissierellales</taxon>
        <taxon>Peptoniphilaceae</taxon>
        <taxon>Helcococcus</taxon>
    </lineage>
</organism>
<keyword evidence="10 19" id="KW-0547">Nucleotide-binding</keyword>
<accession>A0ABW9F6V8</accession>
<name>A0ABW9F6V8_9FIRM</name>
<dbReference type="GO" id="GO:0008764">
    <property type="term" value="F:UDP-N-acetylmuramoylalanine-D-glutamate ligase activity"/>
    <property type="evidence" value="ECO:0007669"/>
    <property type="project" value="UniProtKB-EC"/>
</dbReference>
<dbReference type="InterPro" id="IPR018109">
    <property type="entry name" value="Folylpolyglutamate_synth_CS"/>
</dbReference>
<evidence type="ECO:0000256" key="8">
    <source>
        <dbReference type="ARBA" id="ARBA00022598"/>
    </source>
</evidence>
<evidence type="ECO:0000313" key="24">
    <source>
        <dbReference type="Proteomes" id="UP001629536"/>
    </source>
</evidence>
<proteinExistence type="inferred from homology"/>
<dbReference type="PANTHER" id="PTHR43692:SF1">
    <property type="entry name" value="UDP-N-ACETYLMURAMOYLALANINE--D-GLUTAMATE LIGASE"/>
    <property type="match status" value="1"/>
</dbReference>
<dbReference type="InterPro" id="IPR036615">
    <property type="entry name" value="Mur_ligase_C_dom_sf"/>
</dbReference>
<dbReference type="SUPFAM" id="SSF51984">
    <property type="entry name" value="MurCD N-terminal domain"/>
    <property type="match status" value="1"/>
</dbReference>
<evidence type="ECO:0000259" key="22">
    <source>
        <dbReference type="Pfam" id="PF08245"/>
    </source>
</evidence>
<evidence type="ECO:0000256" key="20">
    <source>
        <dbReference type="RuleBase" id="RU003664"/>
    </source>
</evidence>
<evidence type="ECO:0000256" key="18">
    <source>
        <dbReference type="ARBA" id="ARBA00047632"/>
    </source>
</evidence>
<evidence type="ECO:0000256" key="2">
    <source>
        <dbReference type="ARBA" id="ARBA00004496"/>
    </source>
</evidence>
<dbReference type="EC" id="6.3.2.9" evidence="5 19"/>
<dbReference type="InterPro" id="IPR013221">
    <property type="entry name" value="Mur_ligase_cen"/>
</dbReference>
<keyword evidence="8 19" id="KW-0436">Ligase</keyword>
<dbReference type="InterPro" id="IPR036565">
    <property type="entry name" value="Mur-like_cat_sf"/>
</dbReference>